<dbReference type="InterPro" id="IPR002656">
    <property type="entry name" value="Acyl_transf_3_dom"/>
</dbReference>
<keyword evidence="3" id="KW-0012">Acyltransferase</keyword>
<dbReference type="STRING" id="200378.SAMN05216553_12223"/>
<dbReference type="GO" id="GO:0016747">
    <property type="term" value="F:acyltransferase activity, transferring groups other than amino-acyl groups"/>
    <property type="evidence" value="ECO:0007669"/>
    <property type="project" value="InterPro"/>
</dbReference>
<dbReference type="Proteomes" id="UP000199623">
    <property type="component" value="Unassembled WGS sequence"/>
</dbReference>
<dbReference type="OrthoDB" id="9796461at2"/>
<organism evidence="3 4">
    <name type="scientific">Lentzea fradiae</name>
    <dbReference type="NCBI Taxonomy" id="200378"/>
    <lineage>
        <taxon>Bacteria</taxon>
        <taxon>Bacillati</taxon>
        <taxon>Actinomycetota</taxon>
        <taxon>Actinomycetes</taxon>
        <taxon>Pseudonocardiales</taxon>
        <taxon>Pseudonocardiaceae</taxon>
        <taxon>Lentzea</taxon>
    </lineage>
</organism>
<dbReference type="GO" id="GO:0009103">
    <property type="term" value="P:lipopolysaccharide biosynthetic process"/>
    <property type="evidence" value="ECO:0007669"/>
    <property type="project" value="TreeGrafter"/>
</dbReference>
<proteinExistence type="predicted"/>
<keyword evidence="1" id="KW-1133">Transmembrane helix</keyword>
<dbReference type="PANTHER" id="PTHR23028:SF53">
    <property type="entry name" value="ACYL_TRANSF_3 DOMAIN-CONTAINING PROTEIN"/>
    <property type="match status" value="1"/>
</dbReference>
<keyword evidence="4" id="KW-1185">Reference proteome</keyword>
<dbReference type="InterPro" id="IPR050879">
    <property type="entry name" value="Acyltransferase_3"/>
</dbReference>
<reference evidence="4" key="1">
    <citation type="submission" date="2016-10" db="EMBL/GenBank/DDBJ databases">
        <authorList>
            <person name="Varghese N."/>
            <person name="Submissions S."/>
        </authorList>
    </citation>
    <scope>NUCLEOTIDE SEQUENCE [LARGE SCALE GENOMIC DNA]</scope>
    <source>
        <strain evidence="4">CGMCC 4.3506</strain>
    </source>
</reference>
<feature type="transmembrane region" description="Helical" evidence="1">
    <location>
        <begin position="19"/>
        <end position="42"/>
    </location>
</feature>
<feature type="transmembrane region" description="Helical" evidence="1">
    <location>
        <begin position="196"/>
        <end position="218"/>
    </location>
</feature>
<feature type="transmembrane region" description="Helical" evidence="1">
    <location>
        <begin position="101"/>
        <end position="124"/>
    </location>
</feature>
<feature type="transmembrane region" description="Helical" evidence="1">
    <location>
        <begin position="349"/>
        <end position="373"/>
    </location>
</feature>
<evidence type="ECO:0000313" key="3">
    <source>
        <dbReference type="EMBL" id="SDH43592.1"/>
    </source>
</evidence>
<feature type="transmembrane region" description="Helical" evidence="1">
    <location>
        <begin position="281"/>
        <end position="299"/>
    </location>
</feature>
<feature type="transmembrane region" description="Helical" evidence="1">
    <location>
        <begin position="224"/>
        <end position="245"/>
    </location>
</feature>
<evidence type="ECO:0000256" key="1">
    <source>
        <dbReference type="SAM" id="Phobius"/>
    </source>
</evidence>
<accession>A0A1G8CDT1</accession>
<feature type="domain" description="Acyltransferase 3" evidence="2">
    <location>
        <begin position="22"/>
        <end position="369"/>
    </location>
</feature>
<feature type="transmembrane region" description="Helical" evidence="1">
    <location>
        <begin position="62"/>
        <end position="80"/>
    </location>
</feature>
<feature type="transmembrane region" description="Helical" evidence="1">
    <location>
        <begin position="320"/>
        <end position="337"/>
    </location>
</feature>
<evidence type="ECO:0000259" key="2">
    <source>
        <dbReference type="Pfam" id="PF01757"/>
    </source>
</evidence>
<dbReference type="RefSeq" id="WP_090059422.1">
    <property type="nucleotide sequence ID" value="NZ_FNCC01000022.1"/>
</dbReference>
<dbReference type="GO" id="GO:0016020">
    <property type="term" value="C:membrane"/>
    <property type="evidence" value="ECO:0007669"/>
    <property type="project" value="TreeGrafter"/>
</dbReference>
<keyword evidence="1" id="KW-0812">Transmembrane</keyword>
<keyword evidence="3" id="KW-0808">Transferase</keyword>
<dbReference type="PANTHER" id="PTHR23028">
    <property type="entry name" value="ACETYLTRANSFERASE"/>
    <property type="match status" value="1"/>
</dbReference>
<name>A0A1G8CDT1_9PSEU</name>
<keyword evidence="3" id="KW-0378">Hydrolase</keyword>
<sequence length="410" mass="45251">MPAPANGVSPKFVSARGEILPLTGLRIVAALWVVVFHLRGNIASEYPGVAKVLWPILHNGDLGVDLFFGLSGFVLTLNYVDKMGHKVDRAKTRMFFWARLSRVWPVYFVTLNIAALWHGGLLALGSEDPVAPDEFTVLSYLRQLFMVVLWTSPDADRLTWNGPAWSVSAEWFVYCLFPFLVLLLARVGRVARNRQLMVLAMVAVFPVVIFTAAGGGLYGIDYTWMMRLLGAFVAGSLMCLVLRRIPRTRRTDRAGTVWSYVLIAGLVAIMYGAHAVDRPNAAVLVVFLFPPLLLALAMASGGPARLLSYQPVVTGGHYSYSVYLVHMLIIEVVWKAQSVWPGVLGGGQLAFHVLVPLLPVVVCVAGYLMWRFVEEPARKKMRRMVDTPLTPVTVSPPPVEPAGDRVPEKV</sequence>
<gene>
    <name evidence="3" type="ORF">SAMN05216553_12223</name>
</gene>
<dbReference type="AlphaFoldDB" id="A0A1G8CDT1"/>
<feature type="transmembrane region" description="Helical" evidence="1">
    <location>
        <begin position="257"/>
        <end position="275"/>
    </location>
</feature>
<keyword evidence="1" id="KW-0472">Membrane</keyword>
<protein>
    <submittedName>
        <fullName evidence="3">Peptidoglycan/LPS O-acetylase OafA/YrhL, contains acyltransferase and SGNH-hydrolase domains</fullName>
    </submittedName>
</protein>
<dbReference type="Pfam" id="PF01757">
    <property type="entry name" value="Acyl_transf_3"/>
    <property type="match status" value="1"/>
</dbReference>
<dbReference type="EMBL" id="FNCC01000022">
    <property type="protein sequence ID" value="SDH43592.1"/>
    <property type="molecule type" value="Genomic_DNA"/>
</dbReference>
<feature type="transmembrane region" description="Helical" evidence="1">
    <location>
        <begin position="164"/>
        <end position="184"/>
    </location>
</feature>
<evidence type="ECO:0000313" key="4">
    <source>
        <dbReference type="Proteomes" id="UP000199623"/>
    </source>
</evidence>
<dbReference type="GO" id="GO:0016787">
    <property type="term" value="F:hydrolase activity"/>
    <property type="evidence" value="ECO:0007669"/>
    <property type="project" value="UniProtKB-KW"/>
</dbReference>